<evidence type="ECO:0000259" key="3">
    <source>
        <dbReference type="SMART" id="SM00460"/>
    </source>
</evidence>
<feature type="active site" evidence="1">
    <location>
        <position position="331"/>
    </location>
</feature>
<protein>
    <recommendedName>
        <fullName evidence="3">Transglutaminase-like domain-containing protein</fullName>
    </recommendedName>
</protein>
<feature type="active site" evidence="1">
    <location>
        <position position="270"/>
    </location>
</feature>
<dbReference type="InterPro" id="IPR023608">
    <property type="entry name" value="Transglutaminase_animal"/>
</dbReference>
<dbReference type="GO" id="GO:0003810">
    <property type="term" value="F:protein-glutamine gamma-glutamyltransferase activity"/>
    <property type="evidence" value="ECO:0007669"/>
    <property type="project" value="InterPro"/>
</dbReference>
<accession>A0A1X7VEP3</accession>
<organism evidence="4">
    <name type="scientific">Amphimedon queenslandica</name>
    <name type="common">Sponge</name>
    <dbReference type="NCBI Taxonomy" id="400682"/>
    <lineage>
        <taxon>Eukaryota</taxon>
        <taxon>Metazoa</taxon>
        <taxon>Porifera</taxon>
        <taxon>Demospongiae</taxon>
        <taxon>Heteroscleromorpha</taxon>
        <taxon>Haplosclerida</taxon>
        <taxon>Niphatidae</taxon>
        <taxon>Amphimedon</taxon>
    </lineage>
</organism>
<gene>
    <name evidence="4" type="primary">105316957</name>
</gene>
<dbReference type="SUPFAM" id="SSF49309">
    <property type="entry name" value="Transglutaminase, two C-terminal domains"/>
    <property type="match status" value="2"/>
</dbReference>
<dbReference type="EnsemblMetazoa" id="Aqu2.1.38194_001">
    <property type="protein sequence ID" value="Aqu2.1.38194_001"/>
    <property type="gene ID" value="Aqu2.1.38194"/>
</dbReference>
<reference evidence="4" key="2">
    <citation type="submission" date="2017-05" db="UniProtKB">
        <authorList>
            <consortium name="EnsemblMetazoa"/>
        </authorList>
    </citation>
    <scope>IDENTIFICATION</scope>
</reference>
<dbReference type="Gene3D" id="3.90.260.10">
    <property type="entry name" value="Transglutaminase-like"/>
    <property type="match status" value="1"/>
</dbReference>
<dbReference type="Pfam" id="PF01841">
    <property type="entry name" value="Transglut_core"/>
    <property type="match status" value="1"/>
</dbReference>
<dbReference type="PANTHER" id="PTHR11590">
    <property type="entry name" value="PROTEIN-GLUTAMINE GAMMA-GLUTAMYLTRANSFERASE"/>
    <property type="match status" value="1"/>
</dbReference>
<dbReference type="EnsemblMetazoa" id="XM_011412289.2">
    <property type="protein sequence ID" value="XP_011410591.1"/>
    <property type="gene ID" value="LOC105316957"/>
</dbReference>
<keyword evidence="5" id="KW-1185">Reference proteome</keyword>
<dbReference type="PANTHER" id="PTHR11590:SF40">
    <property type="entry name" value="HEMOCYTE PROTEIN-GLUTAMINE GAMMA-GLUTAMYLTRANSFERASE-LIKE PROTEIN"/>
    <property type="match status" value="1"/>
</dbReference>
<dbReference type="PIRSF" id="PIRSF000459">
    <property type="entry name" value="TGM_EBP42"/>
    <property type="match status" value="1"/>
</dbReference>
<dbReference type="InParanoid" id="A0A1X7VEP3"/>
<dbReference type="SMART" id="SM00460">
    <property type="entry name" value="TGc"/>
    <property type="match status" value="1"/>
</dbReference>
<evidence type="ECO:0000256" key="2">
    <source>
        <dbReference type="SAM" id="MobiDB-lite"/>
    </source>
</evidence>
<dbReference type="InterPro" id="IPR008958">
    <property type="entry name" value="Transglutaminase_C"/>
</dbReference>
<evidence type="ECO:0000313" key="4">
    <source>
        <dbReference type="EnsemblMetazoa" id="Aqu2.1.38194_001"/>
    </source>
</evidence>
<dbReference type="Proteomes" id="UP000007879">
    <property type="component" value="Unassembled WGS sequence"/>
</dbReference>
<dbReference type="eggNOG" id="ENOG502QQ46">
    <property type="taxonomic scope" value="Eukaryota"/>
</dbReference>
<dbReference type="KEGG" id="aqu:105316957"/>
<sequence length="677" mass="75545">MSSYKRRPSPRPLVPRSSSPISTKIQTAKLSSREGTTGLSCLEASLVTRRGSPVVLEILFSSPITAGYTVTLSFIPVHGPRERSCTFRASGQDGKGLPGIWLSIELPARFPVGMYDAHISVTQENTPEILTHTLHNEVVVLFNPFLEEDEVYIEENVEEYVLSDTGVIWRGTRTKPEPLLWEYGQYEPHCLEVALLLLRKLKVDKRRSAFHVARAIISQILPPDSPESGILAVSYNGKYGGGTHPSKWTSSVPILQKYYRTRSPIKYGQCWTTAGIAVTLLRILGIPCRPVTCYDPAMSTKQLGRVNKYFTPEGNLIDSIKPSDDRIWAYHVWVECWMKREEVSTIGWNLIDCSTSNGPVSGIGPIPVKVLHDSSNKTYSNNDISRISSMIHSEVRYQRVVRSHATMSNQICTLAQIQTTQTGTRIVTSSISDRMEWTDITTEYREPNRQAVVSPTLQSPMPQSSDCSMTVHCSHVPVGQDLKITIMLQSNSPMLRTIDGRVLGAATHYTGHNRKTFVSLQFEGSIAPHNTGEIVLTVTSRQYLRHLKDQNFLHFFVIAKARETQQLFFDSQYYKLDPLPLTVRGPGTVKVGELVRYSISFHNPLSSSLSHISFILQAKGLCTQKEVAYRRLLLPERSAAADITVQGSVPGTYTVLASMCCDQLTDIHTSTTLIVTT</sequence>
<dbReference type="InterPro" id="IPR036985">
    <property type="entry name" value="Transglutaminase-like_sf"/>
</dbReference>
<dbReference type="OrthoDB" id="437511at2759"/>
<dbReference type="SUPFAM" id="SSF81296">
    <property type="entry name" value="E set domains"/>
    <property type="match status" value="1"/>
</dbReference>
<dbReference type="Gene3D" id="2.60.40.10">
    <property type="entry name" value="Immunoglobulins"/>
    <property type="match status" value="3"/>
</dbReference>
<dbReference type="SUPFAM" id="SSF54001">
    <property type="entry name" value="Cysteine proteinases"/>
    <property type="match status" value="1"/>
</dbReference>
<dbReference type="InterPro" id="IPR036238">
    <property type="entry name" value="Transglutaminase_C_sf"/>
</dbReference>
<reference evidence="5" key="1">
    <citation type="journal article" date="2010" name="Nature">
        <title>The Amphimedon queenslandica genome and the evolution of animal complexity.</title>
        <authorList>
            <person name="Srivastava M."/>
            <person name="Simakov O."/>
            <person name="Chapman J."/>
            <person name="Fahey B."/>
            <person name="Gauthier M.E."/>
            <person name="Mitros T."/>
            <person name="Richards G.S."/>
            <person name="Conaco C."/>
            <person name="Dacre M."/>
            <person name="Hellsten U."/>
            <person name="Larroux C."/>
            <person name="Putnam N.H."/>
            <person name="Stanke M."/>
            <person name="Adamska M."/>
            <person name="Darling A."/>
            <person name="Degnan S.M."/>
            <person name="Oakley T.H."/>
            <person name="Plachetzki D.C."/>
            <person name="Zhai Y."/>
            <person name="Adamski M."/>
            <person name="Calcino A."/>
            <person name="Cummins S.F."/>
            <person name="Goodstein D.M."/>
            <person name="Harris C."/>
            <person name="Jackson D.J."/>
            <person name="Leys S.P."/>
            <person name="Shu S."/>
            <person name="Woodcroft B.J."/>
            <person name="Vervoort M."/>
            <person name="Kosik K.S."/>
            <person name="Manning G."/>
            <person name="Degnan B.M."/>
            <person name="Rokhsar D.S."/>
        </authorList>
    </citation>
    <scope>NUCLEOTIDE SEQUENCE [LARGE SCALE GENOMIC DNA]</scope>
</reference>
<dbReference type="InterPro" id="IPR038765">
    <property type="entry name" value="Papain-like_cys_pep_sf"/>
</dbReference>
<dbReference type="InterPro" id="IPR050779">
    <property type="entry name" value="Transglutaminase"/>
</dbReference>
<name>A0A1X7VEP3_AMPQE</name>
<dbReference type="OMA" id="ETHCEMA"/>
<feature type="active site" evidence="1">
    <location>
        <position position="352"/>
    </location>
</feature>
<feature type="region of interest" description="Disordered" evidence="2">
    <location>
        <begin position="1"/>
        <end position="29"/>
    </location>
</feature>
<dbReference type="InterPro" id="IPR014756">
    <property type="entry name" value="Ig_E-set"/>
</dbReference>
<proteinExistence type="predicted"/>
<dbReference type="InterPro" id="IPR002931">
    <property type="entry name" value="Transglutaminase-like"/>
</dbReference>
<dbReference type="InterPro" id="IPR013783">
    <property type="entry name" value="Ig-like_fold"/>
</dbReference>
<dbReference type="AlphaFoldDB" id="A0A1X7VEP3"/>
<evidence type="ECO:0000313" key="5">
    <source>
        <dbReference type="Proteomes" id="UP000007879"/>
    </source>
</evidence>
<evidence type="ECO:0000256" key="1">
    <source>
        <dbReference type="PIRSR" id="PIRSR000459-1"/>
    </source>
</evidence>
<dbReference type="Pfam" id="PF00927">
    <property type="entry name" value="Transglut_C"/>
    <property type="match status" value="1"/>
</dbReference>
<feature type="domain" description="Transglutaminase-like" evidence="3">
    <location>
        <begin position="262"/>
        <end position="355"/>
    </location>
</feature>